<dbReference type="PANTHER" id="PTHR37471">
    <property type="entry name" value="UNNAMED PRODUCT"/>
    <property type="match status" value="1"/>
</dbReference>
<name>A0A0P7BH14_9HYPO</name>
<evidence type="ECO:0000313" key="3">
    <source>
        <dbReference type="Proteomes" id="UP000050424"/>
    </source>
</evidence>
<keyword evidence="1" id="KW-0472">Membrane</keyword>
<feature type="transmembrane region" description="Helical" evidence="1">
    <location>
        <begin position="12"/>
        <end position="34"/>
    </location>
</feature>
<dbReference type="OrthoDB" id="6431331at2759"/>
<feature type="transmembrane region" description="Helical" evidence="1">
    <location>
        <begin position="46"/>
        <end position="65"/>
    </location>
</feature>
<dbReference type="PANTHER" id="PTHR37471:SF1">
    <property type="entry name" value="AB HYDROLASE-1 DOMAIN-CONTAINING PROTEIN"/>
    <property type="match status" value="1"/>
</dbReference>
<feature type="transmembrane region" description="Helical" evidence="1">
    <location>
        <begin position="188"/>
        <end position="207"/>
    </location>
</feature>
<feature type="transmembrane region" description="Helical" evidence="1">
    <location>
        <begin position="255"/>
        <end position="275"/>
    </location>
</feature>
<dbReference type="EMBL" id="LKCW01000017">
    <property type="protein sequence ID" value="KPM44586.1"/>
    <property type="molecule type" value="Genomic_DNA"/>
</dbReference>
<dbReference type="STRING" id="78410.A0A0P7BH14"/>
<keyword evidence="3" id="KW-1185">Reference proteome</keyword>
<protein>
    <recommendedName>
        <fullName evidence="4">AB hydrolase-1 domain-containing protein</fullName>
    </recommendedName>
</protein>
<accession>A0A0P7BH14</accession>
<keyword evidence="1" id="KW-0812">Transmembrane</keyword>
<dbReference type="Gene3D" id="3.40.50.1820">
    <property type="entry name" value="alpha/beta hydrolase"/>
    <property type="match status" value="1"/>
</dbReference>
<reference evidence="2 3" key="1">
    <citation type="submission" date="2015-09" db="EMBL/GenBank/DDBJ databases">
        <title>Draft genome of a European isolate of the apple canker pathogen Neonectria ditissima.</title>
        <authorList>
            <person name="Gomez-Cortecero A."/>
            <person name="Harrison R.J."/>
            <person name="Armitage A.D."/>
        </authorList>
    </citation>
    <scope>NUCLEOTIDE SEQUENCE [LARGE SCALE GENOMIC DNA]</scope>
    <source>
        <strain evidence="2 3">R09/05</strain>
    </source>
</reference>
<dbReference type="InterPro" id="IPR029058">
    <property type="entry name" value="AB_hydrolase_fold"/>
</dbReference>
<proteinExistence type="predicted"/>
<dbReference type="Proteomes" id="UP000050424">
    <property type="component" value="Unassembled WGS sequence"/>
</dbReference>
<dbReference type="SUPFAM" id="SSF53474">
    <property type="entry name" value="alpha/beta-Hydrolases"/>
    <property type="match status" value="1"/>
</dbReference>
<gene>
    <name evidence="2" type="ORF">AK830_g1911</name>
</gene>
<evidence type="ECO:0008006" key="4">
    <source>
        <dbReference type="Google" id="ProtNLM"/>
    </source>
</evidence>
<keyword evidence="1" id="KW-1133">Transmembrane helix</keyword>
<evidence type="ECO:0000256" key="1">
    <source>
        <dbReference type="SAM" id="Phobius"/>
    </source>
</evidence>
<evidence type="ECO:0000313" key="2">
    <source>
        <dbReference type="EMBL" id="KPM44586.1"/>
    </source>
</evidence>
<dbReference type="AlphaFoldDB" id="A0A0P7BH14"/>
<comment type="caution">
    <text evidence="2">The sequence shown here is derived from an EMBL/GenBank/DDBJ whole genome shotgun (WGS) entry which is preliminary data.</text>
</comment>
<sequence>MLNNTFPEWAFIRLTILLFQYTPVVYATGILVLYTINGSAASSMAGTWALCAALLAETLFFGFIYRPYLAHLKKDAIHPAPVSPAERMALFRRCMGNVQNVELYLQGWFLGAHPDDIRRDNVREFILWAFFERDCDGTSVDDEATSQELDEFIEIVEEKLGRPLKEGWGSAQSLRLTLDTIDSAYRSMLWYTIVFFIDQLTHLAFLWNGFQYHRRHGSNAVRVFPPRPQELVGGRQSPSAELSYWYRPHSSEDKVPIVFFHGIGIGLWTYVGFLAKLAGIGRKGQGSVGIIAIEVLPVSFRLTSPIPNKMDFLKQMATIINHHSWENFSIVSHSYGSVLTTHMLHSPDLQHRISSVSLIDPVTIALHLPHVAYNFTRRQPKMANEWQLWYYASTDPAVALCLGRFFFWRENIVWKDELLGSESGGRKTERKVVVCLAGRDLIVDTAAVAEHLEGAGEMTIDELSREEHERMEVIMFPKLDHAQLFDDASAADSVVRLIRSNCEVERSVLS</sequence>
<organism evidence="2 3">
    <name type="scientific">Neonectria ditissima</name>
    <dbReference type="NCBI Taxonomy" id="78410"/>
    <lineage>
        <taxon>Eukaryota</taxon>
        <taxon>Fungi</taxon>
        <taxon>Dikarya</taxon>
        <taxon>Ascomycota</taxon>
        <taxon>Pezizomycotina</taxon>
        <taxon>Sordariomycetes</taxon>
        <taxon>Hypocreomycetidae</taxon>
        <taxon>Hypocreales</taxon>
        <taxon>Nectriaceae</taxon>
        <taxon>Neonectria</taxon>
    </lineage>
</organism>